<dbReference type="AlphaFoldDB" id="A0AAX2F378"/>
<evidence type="ECO:0000313" key="2">
    <source>
        <dbReference type="Proteomes" id="UP000184105"/>
    </source>
</evidence>
<reference evidence="1 2" key="1">
    <citation type="submission" date="2016-11" db="EMBL/GenBank/DDBJ databases">
        <authorList>
            <person name="Varghese N."/>
            <person name="Submissions S."/>
        </authorList>
    </citation>
    <scope>NUCLEOTIDE SEQUENCE [LARGE SCALE GENOMIC DNA]</scope>
    <source>
        <strain evidence="1 2">DSM 22613</strain>
    </source>
</reference>
<protein>
    <submittedName>
        <fullName evidence="1">Uncharacterized protein</fullName>
    </submittedName>
</protein>
<sequence>MFEQHNYDLAGTVKADIVDLLEKWNEVCEQTA</sequence>
<comment type="caution">
    <text evidence="1">The sequence shown here is derived from an EMBL/GenBank/DDBJ whole genome shotgun (WGS) entry which is preliminary data.</text>
</comment>
<proteinExistence type="predicted"/>
<dbReference type="EMBL" id="FQWA01000008">
    <property type="protein sequence ID" value="SHF75674.1"/>
    <property type="molecule type" value="Genomic_DNA"/>
</dbReference>
<gene>
    <name evidence="1" type="ORF">SAMN05444364_10847</name>
</gene>
<keyword evidence="2" id="KW-1185">Reference proteome</keyword>
<dbReference type="Proteomes" id="UP000184105">
    <property type="component" value="Unassembled WGS sequence"/>
</dbReference>
<organism evidence="1 2">
    <name type="scientific">Prevotella scopos JCM 17725</name>
    <dbReference type="NCBI Taxonomy" id="1236518"/>
    <lineage>
        <taxon>Bacteria</taxon>
        <taxon>Pseudomonadati</taxon>
        <taxon>Bacteroidota</taxon>
        <taxon>Bacteroidia</taxon>
        <taxon>Bacteroidales</taxon>
        <taxon>Prevotellaceae</taxon>
        <taxon>Prevotella</taxon>
    </lineage>
</organism>
<evidence type="ECO:0000313" key="1">
    <source>
        <dbReference type="EMBL" id="SHF75674.1"/>
    </source>
</evidence>
<name>A0AAX2F378_9BACT</name>
<accession>A0AAX2F378</accession>